<name>A0A3N1PND5_9GAMM</name>
<dbReference type="PROSITE" id="PS51257">
    <property type="entry name" value="PROKAR_LIPOPROTEIN"/>
    <property type="match status" value="1"/>
</dbReference>
<dbReference type="EMBL" id="RJUL01000002">
    <property type="protein sequence ID" value="ROQ30043.1"/>
    <property type="molecule type" value="Genomic_DNA"/>
</dbReference>
<dbReference type="RefSeq" id="WP_148049805.1">
    <property type="nucleotide sequence ID" value="NZ_RJUL01000002.1"/>
</dbReference>
<sequence length="170" mass="18258">MKPLVWMMPLVLAACALNPKPQPVTVDGFAKARFGDTLSTLKKAVGKPLYGGSDSAAQCQMLFENPDASQQFGLAFMVENGRFVRLDVDSPGYLSPGGIKVGDPLAKAEQVFAGRSETLPHKYQAGAQLLVVSDPAWQGKKLVFEAGADGLVRSWRLGVMPAVLYMERCG</sequence>
<evidence type="ECO:0008006" key="3">
    <source>
        <dbReference type="Google" id="ProtNLM"/>
    </source>
</evidence>
<comment type="caution">
    <text evidence="1">The sequence shown here is derived from an EMBL/GenBank/DDBJ whole genome shotgun (WGS) entry which is preliminary data.</text>
</comment>
<dbReference type="Proteomes" id="UP000268033">
    <property type="component" value="Unassembled WGS sequence"/>
</dbReference>
<proteinExistence type="predicted"/>
<evidence type="ECO:0000313" key="1">
    <source>
        <dbReference type="EMBL" id="ROQ30043.1"/>
    </source>
</evidence>
<dbReference type="AlphaFoldDB" id="A0A3N1PND5"/>
<protein>
    <recommendedName>
        <fullName evidence="3">Lectin</fullName>
    </recommendedName>
</protein>
<organism evidence="1 2">
    <name type="scientific">Gallaecimonas pentaromativorans</name>
    <dbReference type="NCBI Taxonomy" id="584787"/>
    <lineage>
        <taxon>Bacteria</taxon>
        <taxon>Pseudomonadati</taxon>
        <taxon>Pseudomonadota</taxon>
        <taxon>Gammaproteobacteria</taxon>
        <taxon>Enterobacterales</taxon>
        <taxon>Gallaecimonadaceae</taxon>
        <taxon>Gallaecimonas</taxon>
    </lineage>
</organism>
<gene>
    <name evidence="1" type="ORF">EDC28_102433</name>
</gene>
<evidence type="ECO:0000313" key="2">
    <source>
        <dbReference type="Proteomes" id="UP000268033"/>
    </source>
</evidence>
<reference evidence="1 2" key="1">
    <citation type="submission" date="2018-11" db="EMBL/GenBank/DDBJ databases">
        <title>Genomic Encyclopedia of Type Strains, Phase IV (KMG-IV): sequencing the most valuable type-strain genomes for metagenomic binning, comparative biology and taxonomic classification.</title>
        <authorList>
            <person name="Goeker M."/>
        </authorList>
    </citation>
    <scope>NUCLEOTIDE SEQUENCE [LARGE SCALE GENOMIC DNA]</scope>
    <source>
        <strain evidence="1 2">DSM 21945</strain>
    </source>
</reference>
<keyword evidence="2" id="KW-1185">Reference proteome</keyword>
<dbReference type="STRING" id="584787.GCA_001247655_00552"/>
<accession>A0A3N1PND5</accession>